<comment type="caution">
    <text evidence="1">The sequence shown here is derived from an EMBL/GenBank/DDBJ whole genome shotgun (WGS) entry which is preliminary data.</text>
</comment>
<gene>
    <name evidence="1" type="ORF">OnM2_075012</name>
</gene>
<dbReference type="Proteomes" id="UP000286134">
    <property type="component" value="Unassembled WGS sequence"/>
</dbReference>
<proteinExistence type="predicted"/>
<evidence type="ECO:0000313" key="2">
    <source>
        <dbReference type="Proteomes" id="UP000286134"/>
    </source>
</evidence>
<sequence>MIFNDNCSRAGVAQENFTKVFPTMLKGLAFDFYYANISSIPKTFDDICKLFRDYFEGEEYKRVVLENWNNYANKSTIKCLQLIVSELRILYKGLSIELQTEKFLYSKIVTAC</sequence>
<organism evidence="1 2">
    <name type="scientific">Erysiphe neolycopersici</name>
    <dbReference type="NCBI Taxonomy" id="212602"/>
    <lineage>
        <taxon>Eukaryota</taxon>
        <taxon>Fungi</taxon>
        <taxon>Dikarya</taxon>
        <taxon>Ascomycota</taxon>
        <taxon>Pezizomycotina</taxon>
        <taxon>Leotiomycetes</taxon>
        <taxon>Erysiphales</taxon>
        <taxon>Erysiphaceae</taxon>
        <taxon>Erysiphe</taxon>
    </lineage>
</organism>
<dbReference type="AlphaFoldDB" id="A0A420HIW3"/>
<dbReference type="EMBL" id="MCFK01007505">
    <property type="protein sequence ID" value="RKF57335.1"/>
    <property type="molecule type" value="Genomic_DNA"/>
</dbReference>
<evidence type="ECO:0000313" key="1">
    <source>
        <dbReference type="EMBL" id="RKF57335.1"/>
    </source>
</evidence>
<protein>
    <submittedName>
        <fullName evidence="1">Uncharacterized protein</fullName>
    </submittedName>
</protein>
<name>A0A420HIW3_9PEZI</name>
<dbReference type="OrthoDB" id="3599542at2759"/>
<keyword evidence="2" id="KW-1185">Reference proteome</keyword>
<reference evidence="1 2" key="1">
    <citation type="journal article" date="2018" name="BMC Genomics">
        <title>Comparative genome analyses reveal sequence features reflecting distinct modes of host-adaptation between dicot and monocot powdery mildew.</title>
        <authorList>
            <person name="Wu Y."/>
            <person name="Ma X."/>
            <person name="Pan Z."/>
            <person name="Kale S.D."/>
            <person name="Song Y."/>
            <person name="King H."/>
            <person name="Zhang Q."/>
            <person name="Presley C."/>
            <person name="Deng X."/>
            <person name="Wei C.I."/>
            <person name="Xiao S."/>
        </authorList>
    </citation>
    <scope>NUCLEOTIDE SEQUENCE [LARGE SCALE GENOMIC DNA]</scope>
    <source>
        <strain evidence="1">UMSG2</strain>
    </source>
</reference>
<accession>A0A420HIW3</accession>